<feature type="region of interest" description="Disordered" evidence="6">
    <location>
        <begin position="16"/>
        <end position="76"/>
    </location>
</feature>
<gene>
    <name evidence="8" type="ORF">D9757_011237</name>
</gene>
<keyword evidence="5" id="KW-0539">Nucleus</keyword>
<evidence type="ECO:0000256" key="2">
    <source>
        <dbReference type="ARBA" id="ARBA00022723"/>
    </source>
</evidence>
<keyword evidence="9" id="KW-1185">Reference proteome</keyword>
<evidence type="ECO:0000256" key="5">
    <source>
        <dbReference type="ARBA" id="ARBA00023242"/>
    </source>
</evidence>
<keyword evidence="3" id="KW-0863">Zinc-finger</keyword>
<keyword evidence="2" id="KW-0479">Metal-binding</keyword>
<protein>
    <recommendedName>
        <fullName evidence="7">HAT C-terminal dimerisation domain-containing protein</fullName>
    </recommendedName>
</protein>
<evidence type="ECO:0000256" key="3">
    <source>
        <dbReference type="ARBA" id="ARBA00022771"/>
    </source>
</evidence>
<comment type="subcellular location">
    <subcellularLocation>
        <location evidence="1">Nucleus</location>
    </subcellularLocation>
</comment>
<feature type="region of interest" description="Disordered" evidence="6">
    <location>
        <begin position="164"/>
        <end position="240"/>
    </location>
</feature>
<evidence type="ECO:0000313" key="9">
    <source>
        <dbReference type="Proteomes" id="UP000518752"/>
    </source>
</evidence>
<dbReference type="Pfam" id="PF05699">
    <property type="entry name" value="Dimer_Tnp_hAT"/>
    <property type="match status" value="1"/>
</dbReference>
<evidence type="ECO:0000256" key="6">
    <source>
        <dbReference type="SAM" id="MobiDB-lite"/>
    </source>
</evidence>
<organism evidence="8 9">
    <name type="scientific">Collybiopsis confluens</name>
    <dbReference type="NCBI Taxonomy" id="2823264"/>
    <lineage>
        <taxon>Eukaryota</taxon>
        <taxon>Fungi</taxon>
        <taxon>Dikarya</taxon>
        <taxon>Basidiomycota</taxon>
        <taxon>Agaricomycotina</taxon>
        <taxon>Agaricomycetes</taxon>
        <taxon>Agaricomycetidae</taxon>
        <taxon>Agaricales</taxon>
        <taxon>Marasmiineae</taxon>
        <taxon>Omphalotaceae</taxon>
        <taxon>Collybiopsis</taxon>
    </lineage>
</organism>
<dbReference type="PANTHER" id="PTHR46481">
    <property type="entry name" value="ZINC FINGER BED DOMAIN-CONTAINING PROTEIN 4"/>
    <property type="match status" value="1"/>
</dbReference>
<proteinExistence type="predicted"/>
<accession>A0A8H5GNI2</accession>
<dbReference type="Proteomes" id="UP000518752">
    <property type="component" value="Unassembled WGS sequence"/>
</dbReference>
<keyword evidence="4" id="KW-0862">Zinc</keyword>
<dbReference type="GO" id="GO:0005634">
    <property type="term" value="C:nucleus"/>
    <property type="evidence" value="ECO:0007669"/>
    <property type="project" value="UniProtKB-SubCell"/>
</dbReference>
<dbReference type="OrthoDB" id="3172935at2759"/>
<feature type="compositionally biased region" description="Basic residues" evidence="6">
    <location>
        <begin position="201"/>
        <end position="215"/>
    </location>
</feature>
<name>A0A8H5GNI2_9AGAR</name>
<dbReference type="AlphaFoldDB" id="A0A8H5GNI2"/>
<dbReference type="InterPro" id="IPR052035">
    <property type="entry name" value="ZnF_BED_domain_contain"/>
</dbReference>
<reference evidence="8 9" key="1">
    <citation type="journal article" date="2020" name="ISME J.">
        <title>Uncovering the hidden diversity of litter-decomposition mechanisms in mushroom-forming fungi.</title>
        <authorList>
            <person name="Floudas D."/>
            <person name="Bentzer J."/>
            <person name="Ahren D."/>
            <person name="Johansson T."/>
            <person name="Persson P."/>
            <person name="Tunlid A."/>
        </authorList>
    </citation>
    <scope>NUCLEOTIDE SEQUENCE [LARGE SCALE GENOMIC DNA]</scope>
    <source>
        <strain evidence="8 9">CBS 406.79</strain>
    </source>
</reference>
<dbReference type="SUPFAM" id="SSF53098">
    <property type="entry name" value="Ribonuclease H-like"/>
    <property type="match status" value="1"/>
</dbReference>
<dbReference type="EMBL" id="JAACJN010000138">
    <property type="protein sequence ID" value="KAF5367905.1"/>
    <property type="molecule type" value="Genomic_DNA"/>
</dbReference>
<feature type="compositionally biased region" description="Polar residues" evidence="6">
    <location>
        <begin position="164"/>
        <end position="175"/>
    </location>
</feature>
<comment type="caution">
    <text evidence="8">The sequence shown here is derived from an EMBL/GenBank/DDBJ whole genome shotgun (WGS) entry which is preliminary data.</text>
</comment>
<dbReference type="InterPro" id="IPR008906">
    <property type="entry name" value="HATC_C_dom"/>
</dbReference>
<dbReference type="GO" id="GO:0046983">
    <property type="term" value="F:protein dimerization activity"/>
    <property type="evidence" value="ECO:0007669"/>
    <property type="project" value="InterPro"/>
</dbReference>
<sequence length="889" mass="100664">MACGLSYSRGSILTLDPIEPLVEELPPPPVPRPQRQRSSRPRGQAWNAPAQRTVNIHEGPPLSPQYQHSRARPHSPNVQVSQTTVNAEGEGSSVVPVHKPNHGMDCANLPPILLGPATQGEDLPGPRAEGGQHTVRFALNRLEDSSSGEEFDFVNLPETPSRLSINSVSNTSPTLARSPHTPNRAGAIRRTPIRVQTSGTPRRRGTPSGTPRRRGQAAAITPLRRIQGGTRRRAGTSGGRRAKDVWEFFPGDGRCCSFCENLKSQGQQIPFNDYQSSGTDDRRKHLARHHLKAWIEYCVASNIPLTSEAAKRALQEYRTKYITEGHLESNPEVDTDAPVYSKEAMVDAIMYHIIADDESIEVIESPFFRTLIRTLRNDLKDSDIPKADSMRQRIEEALEEYLDKLKQEIHDTAEGDVQCTDDIWTDSRLRPFLAVTGHWIQAIKVKTLAGIETTELVYRSDLIGFCLGLINKIGHITSDNASNNDTFMSELANMLADEGRVTEWNPEDRQIRCFAHIVNLSCKSVLAMMDEIGDNVMHCVRVVIREIRSSGLRRDYFSWCTERVNIRDLQLLLDIDIRWSSTYIMINRALVLRPALSQFFTNEDYRHLHTLSADDWVFLKDIRDVLEVPHLFQQRLSAQKTPTLCWALPSFAAMVEEYKSQMQRFPYLTDVIQAGIDKLNNYYQRLYNIPAYILAMVLNPEAKLSFYNDAYDRDHAKSIFIDAVKSYRGNDAENVLPEITELTFAERFLRGQHEKRTRPGISSVEDEVNLYLAESCSEPVDLLGYWKDNKKRYPTIYKLAMDILPIQGTSVPCERVFSSAKHTLTDRRTSMSTHLVEALQILKFALKSQGGNFLDFTAHYAAEAEVKHLEASTHDQYSIPSYMKAFLDL</sequence>
<feature type="domain" description="HAT C-terminal dimerisation" evidence="7">
    <location>
        <begin position="767"/>
        <end position="844"/>
    </location>
</feature>
<dbReference type="PANTHER" id="PTHR46481:SF10">
    <property type="entry name" value="ZINC FINGER BED DOMAIN-CONTAINING PROTEIN 39"/>
    <property type="match status" value="1"/>
</dbReference>
<dbReference type="InterPro" id="IPR012337">
    <property type="entry name" value="RNaseH-like_sf"/>
</dbReference>
<evidence type="ECO:0000313" key="8">
    <source>
        <dbReference type="EMBL" id="KAF5367905.1"/>
    </source>
</evidence>
<evidence type="ECO:0000256" key="1">
    <source>
        <dbReference type="ARBA" id="ARBA00004123"/>
    </source>
</evidence>
<dbReference type="GO" id="GO:0008270">
    <property type="term" value="F:zinc ion binding"/>
    <property type="evidence" value="ECO:0007669"/>
    <property type="project" value="UniProtKB-KW"/>
</dbReference>
<evidence type="ECO:0000256" key="4">
    <source>
        <dbReference type="ARBA" id="ARBA00022833"/>
    </source>
</evidence>
<evidence type="ECO:0000259" key="7">
    <source>
        <dbReference type="Pfam" id="PF05699"/>
    </source>
</evidence>